<evidence type="ECO:0000256" key="7">
    <source>
        <dbReference type="ARBA" id="ARBA00022801"/>
    </source>
</evidence>
<reference evidence="18 19" key="1">
    <citation type="submission" date="2023-01" db="EMBL/GenBank/DDBJ databases">
        <title>Analysis of 21 Apiospora genomes using comparative genomics revels a genus with tremendous synthesis potential of carbohydrate active enzymes and secondary metabolites.</title>
        <authorList>
            <person name="Sorensen T."/>
        </authorList>
    </citation>
    <scope>NUCLEOTIDE SEQUENCE [LARGE SCALE GENOMIC DNA]</scope>
    <source>
        <strain evidence="18 19">CBS 117206</strain>
    </source>
</reference>
<feature type="signal peptide" evidence="15">
    <location>
        <begin position="1"/>
        <end position="23"/>
    </location>
</feature>
<accession>A0AAW0R5I1</accession>
<keyword evidence="10 13" id="KW-0326">Glycosidase</keyword>
<evidence type="ECO:0000256" key="3">
    <source>
        <dbReference type="ARBA" id="ARBA00012729"/>
    </source>
</evidence>
<dbReference type="InterPro" id="IPR001579">
    <property type="entry name" value="Glyco_hydro_18_chit_AS"/>
</dbReference>
<dbReference type="InterPro" id="IPR000254">
    <property type="entry name" value="CBD"/>
</dbReference>
<dbReference type="EMBL" id="JAQQWP010000002">
    <property type="protein sequence ID" value="KAK8129132.1"/>
    <property type="molecule type" value="Genomic_DNA"/>
</dbReference>
<evidence type="ECO:0000313" key="18">
    <source>
        <dbReference type="EMBL" id="KAK8129132.1"/>
    </source>
</evidence>
<dbReference type="GO" id="GO:0005576">
    <property type="term" value="C:extracellular region"/>
    <property type="evidence" value="ECO:0007669"/>
    <property type="project" value="UniProtKB-SubCell"/>
</dbReference>
<dbReference type="AlphaFoldDB" id="A0AAW0R5I1"/>
<name>A0AAW0R5I1_9PEZI</name>
<evidence type="ECO:0000256" key="2">
    <source>
        <dbReference type="ARBA" id="ARBA00004613"/>
    </source>
</evidence>
<evidence type="ECO:0000256" key="13">
    <source>
        <dbReference type="RuleBase" id="RU000489"/>
    </source>
</evidence>
<keyword evidence="7 13" id="KW-0378">Hydrolase</keyword>
<dbReference type="SUPFAM" id="SSF57180">
    <property type="entry name" value="Cellulose-binding domain"/>
    <property type="match status" value="1"/>
</dbReference>
<keyword evidence="19" id="KW-1185">Reference proteome</keyword>
<dbReference type="GO" id="GO:0008843">
    <property type="term" value="F:endochitinase activity"/>
    <property type="evidence" value="ECO:0007669"/>
    <property type="project" value="UniProtKB-EC"/>
</dbReference>
<evidence type="ECO:0000256" key="1">
    <source>
        <dbReference type="ARBA" id="ARBA00000822"/>
    </source>
</evidence>
<dbReference type="GO" id="GO:0006032">
    <property type="term" value="P:chitin catabolic process"/>
    <property type="evidence" value="ECO:0007669"/>
    <property type="project" value="UniProtKB-KW"/>
</dbReference>
<proteinExistence type="inferred from homology"/>
<dbReference type="PROSITE" id="PS51910">
    <property type="entry name" value="GH18_2"/>
    <property type="match status" value="1"/>
</dbReference>
<dbReference type="Proteomes" id="UP001392437">
    <property type="component" value="Unassembled WGS sequence"/>
</dbReference>
<feature type="region of interest" description="Disordered" evidence="14">
    <location>
        <begin position="325"/>
        <end position="372"/>
    </location>
</feature>
<evidence type="ECO:0000256" key="4">
    <source>
        <dbReference type="ARBA" id="ARBA00022525"/>
    </source>
</evidence>
<dbReference type="SUPFAM" id="SSF51445">
    <property type="entry name" value="(Trans)glycosidases"/>
    <property type="match status" value="1"/>
</dbReference>
<dbReference type="GO" id="GO:0030248">
    <property type="term" value="F:cellulose binding"/>
    <property type="evidence" value="ECO:0007669"/>
    <property type="project" value="InterPro"/>
</dbReference>
<evidence type="ECO:0000256" key="6">
    <source>
        <dbReference type="ARBA" id="ARBA00022729"/>
    </source>
</evidence>
<organism evidence="18 19">
    <name type="scientific">Apiospora kogelbergensis</name>
    <dbReference type="NCBI Taxonomy" id="1337665"/>
    <lineage>
        <taxon>Eukaryota</taxon>
        <taxon>Fungi</taxon>
        <taxon>Dikarya</taxon>
        <taxon>Ascomycota</taxon>
        <taxon>Pezizomycotina</taxon>
        <taxon>Sordariomycetes</taxon>
        <taxon>Xylariomycetidae</taxon>
        <taxon>Amphisphaeriales</taxon>
        <taxon>Apiosporaceae</taxon>
        <taxon>Apiospora</taxon>
    </lineage>
</organism>
<protein>
    <recommendedName>
        <fullName evidence="3">chitinase</fullName>
        <ecNumber evidence="3">3.2.1.14</ecNumber>
    </recommendedName>
</protein>
<feature type="domain" description="CBM1" evidence="16">
    <location>
        <begin position="418"/>
        <end position="454"/>
    </location>
</feature>
<evidence type="ECO:0000256" key="12">
    <source>
        <dbReference type="ARBA" id="ARBA00025727"/>
    </source>
</evidence>
<dbReference type="InterPro" id="IPR050542">
    <property type="entry name" value="Glycosyl_Hydrlase18_Chitinase"/>
</dbReference>
<comment type="caution">
    <text evidence="18">The sequence shown here is derived from an EMBL/GenBank/DDBJ whole genome shotgun (WGS) entry which is preliminary data.</text>
</comment>
<dbReference type="Gene3D" id="3.20.20.80">
    <property type="entry name" value="Glycosidases"/>
    <property type="match status" value="1"/>
</dbReference>
<feature type="domain" description="GH18" evidence="17">
    <location>
        <begin position="31"/>
        <end position="325"/>
    </location>
</feature>
<dbReference type="InterPro" id="IPR017853">
    <property type="entry name" value="GH"/>
</dbReference>
<dbReference type="InterPro" id="IPR045321">
    <property type="entry name" value="Cts1-like"/>
</dbReference>
<evidence type="ECO:0000259" key="17">
    <source>
        <dbReference type="PROSITE" id="PS51910"/>
    </source>
</evidence>
<dbReference type="GO" id="GO:0000272">
    <property type="term" value="P:polysaccharide catabolic process"/>
    <property type="evidence" value="ECO:0007669"/>
    <property type="project" value="UniProtKB-KW"/>
</dbReference>
<evidence type="ECO:0000256" key="11">
    <source>
        <dbReference type="ARBA" id="ARBA00023326"/>
    </source>
</evidence>
<keyword evidence="8" id="KW-0146">Chitin degradation</keyword>
<dbReference type="GO" id="GO:0008061">
    <property type="term" value="F:chitin binding"/>
    <property type="evidence" value="ECO:0007669"/>
    <property type="project" value="UniProtKB-KW"/>
</dbReference>
<dbReference type="PANTHER" id="PTHR45708:SF49">
    <property type="entry name" value="ENDOCHITINASE"/>
    <property type="match status" value="1"/>
</dbReference>
<comment type="catalytic activity">
    <reaction evidence="1">
        <text>Random endo-hydrolysis of N-acetyl-beta-D-glucosaminide (1-&gt;4)-beta-linkages in chitin and chitodextrins.</text>
        <dbReference type="EC" id="3.2.1.14"/>
    </reaction>
</comment>
<feature type="chain" id="PRO_5043979377" description="chitinase" evidence="15">
    <location>
        <begin position="24"/>
        <end position="462"/>
    </location>
</feature>
<dbReference type="InterPro" id="IPR035971">
    <property type="entry name" value="CBD_sf"/>
</dbReference>
<feature type="compositionally biased region" description="Low complexity" evidence="14">
    <location>
        <begin position="345"/>
        <end position="372"/>
    </location>
</feature>
<keyword evidence="6 15" id="KW-0732">Signal</keyword>
<dbReference type="PANTHER" id="PTHR45708">
    <property type="entry name" value="ENDOCHITINASE"/>
    <property type="match status" value="1"/>
</dbReference>
<evidence type="ECO:0000256" key="5">
    <source>
        <dbReference type="ARBA" id="ARBA00022669"/>
    </source>
</evidence>
<keyword evidence="5" id="KW-0147">Chitin-binding</keyword>
<keyword evidence="4" id="KW-0964">Secreted</keyword>
<dbReference type="Pfam" id="PF00704">
    <property type="entry name" value="Glyco_hydro_18"/>
    <property type="match status" value="1"/>
</dbReference>
<dbReference type="EC" id="3.2.1.14" evidence="3"/>
<feature type="compositionally biased region" description="Pro residues" evidence="14">
    <location>
        <begin position="330"/>
        <end position="344"/>
    </location>
</feature>
<evidence type="ECO:0000313" key="19">
    <source>
        <dbReference type="Proteomes" id="UP001392437"/>
    </source>
</evidence>
<evidence type="ECO:0000256" key="10">
    <source>
        <dbReference type="ARBA" id="ARBA00023295"/>
    </source>
</evidence>
<comment type="subcellular location">
    <subcellularLocation>
        <location evidence="2">Secreted</location>
    </subcellularLocation>
</comment>
<evidence type="ECO:0000259" key="16">
    <source>
        <dbReference type="PROSITE" id="PS51164"/>
    </source>
</evidence>
<keyword evidence="11" id="KW-0624">Polysaccharide degradation</keyword>
<sequence length="462" mass="48523">MTFRATLVLPLVLLLSLTATVSAGFNADAQTNVAVYWGQNSYGQATSQQRLSAYCANSVFNIIPLAFMNGIKTPLTNFANAGDNCTVYAGTQLLNCPQIEEDIKTCQSNGKTIILSLGGATYTEGGFSSASEAQAAATNVWNLFGPNTATANRPFRSAVVDGFDFDFEAVTNNGAPFAAQLRALMDAATDKPYYLSAAPQCPYPDQAQNDILVNVRLDFVMVQFYNNYCGVSSYVPGAASQFNFNMQTWDDWAKQTSKNKNVKVLIGVPANTGAGGGYVPAAKVAEVIAYSKQFSSFGGIMMWDMSQLYANPGFLASVYSALTPGGTPTTTPPSPPPTTTPPPTTLTTSTVSSSTISSSSTTTRSGDTVSSCPAASTVTATVTVTAGKETATTTVYVTKTEQTTPAPTATPTSTPGGPLVNEWGQCGGQGYTGPTQCKPPYTCVYGGQWWSDCRCPAGQSCN</sequence>
<dbReference type="InterPro" id="IPR001223">
    <property type="entry name" value="Glyco_hydro18_cat"/>
</dbReference>
<dbReference type="PROSITE" id="PS51164">
    <property type="entry name" value="CBM1_2"/>
    <property type="match status" value="1"/>
</dbReference>
<keyword evidence="9" id="KW-0119">Carbohydrate metabolism</keyword>
<gene>
    <name evidence="18" type="ORF">PG999_001512</name>
</gene>
<evidence type="ECO:0000256" key="14">
    <source>
        <dbReference type="SAM" id="MobiDB-lite"/>
    </source>
</evidence>
<evidence type="ECO:0000256" key="8">
    <source>
        <dbReference type="ARBA" id="ARBA00023024"/>
    </source>
</evidence>
<evidence type="ECO:0000256" key="9">
    <source>
        <dbReference type="ARBA" id="ARBA00023277"/>
    </source>
</evidence>
<dbReference type="Pfam" id="PF00734">
    <property type="entry name" value="CBM_1"/>
    <property type="match status" value="1"/>
</dbReference>
<dbReference type="PROSITE" id="PS01095">
    <property type="entry name" value="GH18_1"/>
    <property type="match status" value="1"/>
</dbReference>
<dbReference type="CDD" id="cd02877">
    <property type="entry name" value="GH18_hevamine_XipI_class_III"/>
    <property type="match status" value="1"/>
</dbReference>
<comment type="similarity">
    <text evidence="12">Belongs to the glycosyl hydrolase 18 family. Chitinase class III subfamily.</text>
</comment>
<dbReference type="SMART" id="SM00236">
    <property type="entry name" value="fCBD"/>
    <property type="match status" value="1"/>
</dbReference>
<evidence type="ECO:0000256" key="15">
    <source>
        <dbReference type="SAM" id="SignalP"/>
    </source>
</evidence>